<dbReference type="InterPro" id="IPR058240">
    <property type="entry name" value="rSAM_sf"/>
</dbReference>
<dbReference type="InterPro" id="IPR007197">
    <property type="entry name" value="rSAM"/>
</dbReference>
<reference evidence="7 8" key="1">
    <citation type="submission" date="2020-02" db="EMBL/GenBank/DDBJ databases">
        <title>Newly sequenced genome of strain CSTR1 showed variability in Candidatus Kuenenia stuttgartiensis genomes.</title>
        <authorList>
            <person name="Ding C."/>
            <person name="Adrian L."/>
        </authorList>
    </citation>
    <scope>NUCLEOTIDE SEQUENCE [LARGE SCALE GENOMIC DNA]</scope>
    <source>
        <strain evidence="7 8">CSTR1</strain>
    </source>
</reference>
<dbReference type="Pfam" id="PF13186">
    <property type="entry name" value="SPASM"/>
    <property type="match status" value="1"/>
</dbReference>
<dbReference type="CDD" id="cd21109">
    <property type="entry name" value="SPASM"/>
    <property type="match status" value="1"/>
</dbReference>
<gene>
    <name evidence="7" type="ORF">KsCSTR_47520</name>
</gene>
<evidence type="ECO:0000259" key="6">
    <source>
        <dbReference type="Pfam" id="PF13186"/>
    </source>
</evidence>
<dbReference type="InterPro" id="IPR023885">
    <property type="entry name" value="4Fe4S-binding_SPASM_dom"/>
</dbReference>
<sequence length="290" mass="33270">MKIYNLHGLANINVELTSRCNKSCWMCGRRRVDQDYPELVLQYGDMDFELVKKIAEQLPPNIIVQLHDNGESLLYPRFGDAVRLFNKQITNVVTNGKLLVEKAGEIIDNLDTIAISVIENDPETDEQYEIIEKFLRIKGNRKPFTILRLNGEVGQERYKKFGLTIATRILHAPMGSFNYKINPTIPEIGICLDFLRHLAIDSKGKVSICVRFDPKGIGVIGDARTQTLEDIWNSPKRKEWLKYHIQGRRDKVPLCSYCHFWGVPTGKNVTQKIASVKEEEIFKSYDRGNS</sequence>
<keyword evidence="2" id="KW-0949">S-adenosyl-L-methionine</keyword>
<organism evidence="7 8">
    <name type="scientific">Kuenenia stuttgartiensis</name>
    <dbReference type="NCBI Taxonomy" id="174633"/>
    <lineage>
        <taxon>Bacteria</taxon>
        <taxon>Pseudomonadati</taxon>
        <taxon>Planctomycetota</taxon>
        <taxon>Candidatus Brocadiia</taxon>
        <taxon>Candidatus Brocadiales</taxon>
        <taxon>Candidatus Brocadiaceae</taxon>
        <taxon>Candidatus Kuenenia</taxon>
    </lineage>
</organism>
<dbReference type="SUPFAM" id="SSF102114">
    <property type="entry name" value="Radical SAM enzymes"/>
    <property type="match status" value="1"/>
</dbReference>
<evidence type="ECO:0000256" key="5">
    <source>
        <dbReference type="ARBA" id="ARBA00023014"/>
    </source>
</evidence>
<dbReference type="GO" id="GO:0003824">
    <property type="term" value="F:catalytic activity"/>
    <property type="evidence" value="ECO:0007669"/>
    <property type="project" value="InterPro"/>
</dbReference>
<dbReference type="AlphaFoldDB" id="A0A6G7GXY5"/>
<dbReference type="GO" id="GO:0046872">
    <property type="term" value="F:metal ion binding"/>
    <property type="evidence" value="ECO:0007669"/>
    <property type="project" value="UniProtKB-KW"/>
</dbReference>
<feature type="domain" description="4Fe4S-binding SPASM" evidence="6">
    <location>
        <begin position="194"/>
        <end position="259"/>
    </location>
</feature>
<comment type="cofactor">
    <cofactor evidence="1">
        <name>[4Fe-4S] cluster</name>
        <dbReference type="ChEBI" id="CHEBI:49883"/>
    </cofactor>
</comment>
<dbReference type="PANTHER" id="PTHR11228:SF7">
    <property type="entry name" value="PQQA PEPTIDE CYCLASE"/>
    <property type="match status" value="1"/>
</dbReference>
<name>A0A6G7GXY5_KUEST</name>
<dbReference type="InterPro" id="IPR013785">
    <property type="entry name" value="Aldolase_TIM"/>
</dbReference>
<evidence type="ECO:0000256" key="3">
    <source>
        <dbReference type="ARBA" id="ARBA00022723"/>
    </source>
</evidence>
<dbReference type="Gene3D" id="3.20.20.70">
    <property type="entry name" value="Aldolase class I"/>
    <property type="match status" value="1"/>
</dbReference>
<dbReference type="GO" id="GO:0051536">
    <property type="term" value="F:iron-sulfur cluster binding"/>
    <property type="evidence" value="ECO:0007669"/>
    <property type="project" value="UniProtKB-KW"/>
</dbReference>
<evidence type="ECO:0000256" key="2">
    <source>
        <dbReference type="ARBA" id="ARBA00022691"/>
    </source>
</evidence>
<evidence type="ECO:0000313" key="7">
    <source>
        <dbReference type="EMBL" id="QII14129.1"/>
    </source>
</evidence>
<dbReference type="Proteomes" id="UP000501926">
    <property type="component" value="Chromosome"/>
</dbReference>
<keyword evidence="4" id="KW-0408">Iron</keyword>
<accession>A0A6G7GXY5</accession>
<dbReference type="EMBL" id="CP049055">
    <property type="protein sequence ID" value="QII14129.1"/>
    <property type="molecule type" value="Genomic_DNA"/>
</dbReference>
<dbReference type="SFLD" id="SFLDS00029">
    <property type="entry name" value="Radical_SAM"/>
    <property type="match status" value="1"/>
</dbReference>
<evidence type="ECO:0000313" key="8">
    <source>
        <dbReference type="Proteomes" id="UP000501926"/>
    </source>
</evidence>
<protein>
    <recommendedName>
        <fullName evidence="6">4Fe4S-binding SPASM domain-containing protein</fullName>
    </recommendedName>
</protein>
<keyword evidence="3" id="KW-0479">Metal-binding</keyword>
<keyword evidence="5" id="KW-0411">Iron-sulfur</keyword>
<dbReference type="PANTHER" id="PTHR11228">
    <property type="entry name" value="RADICAL SAM DOMAIN PROTEIN"/>
    <property type="match status" value="1"/>
</dbReference>
<dbReference type="CDD" id="cd01335">
    <property type="entry name" value="Radical_SAM"/>
    <property type="match status" value="1"/>
</dbReference>
<proteinExistence type="predicted"/>
<evidence type="ECO:0000256" key="4">
    <source>
        <dbReference type="ARBA" id="ARBA00023004"/>
    </source>
</evidence>
<evidence type="ECO:0000256" key="1">
    <source>
        <dbReference type="ARBA" id="ARBA00001966"/>
    </source>
</evidence>
<dbReference type="InterPro" id="IPR050377">
    <property type="entry name" value="Radical_SAM_PqqE_MftC-like"/>
</dbReference>